<evidence type="ECO:0000313" key="5">
    <source>
        <dbReference type="Proteomes" id="UP000557566"/>
    </source>
</evidence>
<dbReference type="PANTHER" id="PTHR40627:SF4">
    <property type="entry name" value="PRENYLTRANSFERASE ASQH1-RELATED"/>
    <property type="match status" value="1"/>
</dbReference>
<reference evidence="4 5" key="1">
    <citation type="journal article" date="2020" name="Genome Biol. Evol.">
        <title>A new high-quality draft genome assembly of the Chinese cordyceps Ophiocordyceps sinensis.</title>
        <authorList>
            <person name="Shu R."/>
            <person name="Zhang J."/>
            <person name="Meng Q."/>
            <person name="Zhang H."/>
            <person name="Zhou G."/>
            <person name="Li M."/>
            <person name="Wu P."/>
            <person name="Zhao Y."/>
            <person name="Chen C."/>
            <person name="Qin Q."/>
        </authorList>
    </citation>
    <scope>NUCLEOTIDE SEQUENCE [LARGE SCALE GENOMIC DNA]</scope>
    <source>
        <strain evidence="4 5">IOZ07</strain>
    </source>
</reference>
<proteinExistence type="inferred from homology"/>
<evidence type="ECO:0000256" key="2">
    <source>
        <dbReference type="ARBA" id="ARBA00022679"/>
    </source>
</evidence>
<comment type="similarity">
    <text evidence="1">Belongs to the tryptophan dimethylallyltransferase family.</text>
</comment>
<gene>
    <name evidence="4" type="ORF">G6O67_006181</name>
</gene>
<dbReference type="Proteomes" id="UP000557566">
    <property type="component" value="Unassembled WGS sequence"/>
</dbReference>
<dbReference type="CDD" id="cd13929">
    <property type="entry name" value="PT-DMATS_CymD"/>
    <property type="match status" value="1"/>
</dbReference>
<organism evidence="4 5">
    <name type="scientific">Ophiocordyceps sinensis</name>
    <dbReference type="NCBI Taxonomy" id="72228"/>
    <lineage>
        <taxon>Eukaryota</taxon>
        <taxon>Fungi</taxon>
        <taxon>Dikarya</taxon>
        <taxon>Ascomycota</taxon>
        <taxon>Pezizomycotina</taxon>
        <taxon>Sordariomycetes</taxon>
        <taxon>Hypocreomycetidae</taxon>
        <taxon>Hypocreales</taxon>
        <taxon>Ophiocordycipitaceae</taxon>
        <taxon>Ophiocordyceps</taxon>
    </lineage>
</organism>
<name>A0A8H4LUX4_9HYPO</name>
<evidence type="ECO:0000256" key="1">
    <source>
        <dbReference type="ARBA" id="ARBA00010209"/>
    </source>
</evidence>
<dbReference type="EMBL" id="JAAVMX010000007">
    <property type="protein sequence ID" value="KAF4506059.1"/>
    <property type="molecule type" value="Genomic_DNA"/>
</dbReference>
<evidence type="ECO:0000313" key="4">
    <source>
        <dbReference type="EMBL" id="KAF4506059.1"/>
    </source>
</evidence>
<feature type="binding site" evidence="3">
    <location>
        <position position="111"/>
    </location>
    <ligand>
        <name>dimethylallyl diphosphate</name>
        <dbReference type="ChEBI" id="CHEBI:57623"/>
    </ligand>
</feature>
<dbReference type="GO" id="GO:0004659">
    <property type="term" value="F:prenyltransferase activity"/>
    <property type="evidence" value="ECO:0007669"/>
    <property type="project" value="TreeGrafter"/>
</dbReference>
<evidence type="ECO:0000256" key="3">
    <source>
        <dbReference type="PIRSR" id="PIRSR000509-1"/>
    </source>
</evidence>
<dbReference type="PIRSF" id="PIRSF000509">
    <property type="entry name" value="Trp_DMAT"/>
    <property type="match status" value="1"/>
</dbReference>
<dbReference type="GO" id="GO:0009820">
    <property type="term" value="P:alkaloid metabolic process"/>
    <property type="evidence" value="ECO:0007669"/>
    <property type="project" value="InterPro"/>
</dbReference>
<protein>
    <recommendedName>
        <fullName evidence="6">Dimethylallyl tryptophan synthase GliD1</fullName>
    </recommendedName>
</protein>
<dbReference type="PANTHER" id="PTHR40627">
    <property type="entry name" value="INDOLE PRENYLTRANSFERASE TDIB-RELATED"/>
    <property type="match status" value="1"/>
</dbReference>
<keyword evidence="2" id="KW-0808">Transferase</keyword>
<dbReference type="InterPro" id="IPR012148">
    <property type="entry name" value="ABBA_DMATS-like"/>
</dbReference>
<dbReference type="InterPro" id="IPR017795">
    <property type="entry name" value="ABBA_NscD-like"/>
</dbReference>
<dbReference type="OrthoDB" id="3354387at2759"/>
<sequence length="400" mass="44682">MACLVQKGPNQATHEPPKAWAALSKWLPSHNTEIDYWWKVTGTPLAMMMDAAGYSLEGQYDALLSHYHWTIPYLGCAPRPDVNRQWSSIFGAQPLDYCWKWNTATTQPDVRCTMEAFNRFSGTKMDPLAQDASRELLCCLQAAMPSIDVSYVTPMSTWDEGLSRLSPGDESRIAVSEFIETNPEGKLLSPFMLGIDHVKPAQSRLKFYFQTPSTTFSSAREIMTLGGRVAISEAQFQELQSLITAVTGSDTLSKQTAAPEYDCRYKDAFANAPALRSGFVYSFDMVPGASLPHVQLHIMARHYRCDDLTVARAMTGWMEDHGRGQYCSGYLSMIEGLSPQRRLDEGKGMQSRLRCAFKENGELDVTSYLTPEASVPVGEVASKKLVIPIRRATRRRGDGW</sequence>
<keyword evidence="5" id="KW-1185">Reference proteome</keyword>
<dbReference type="AlphaFoldDB" id="A0A8H4LUX4"/>
<evidence type="ECO:0008006" key="6">
    <source>
        <dbReference type="Google" id="ProtNLM"/>
    </source>
</evidence>
<comment type="caution">
    <text evidence="4">The sequence shown here is derived from an EMBL/GenBank/DDBJ whole genome shotgun (WGS) entry which is preliminary data.</text>
</comment>
<dbReference type="Pfam" id="PF11991">
    <property type="entry name" value="Trp_DMAT"/>
    <property type="match status" value="2"/>
</dbReference>
<accession>A0A8H4LUX4</accession>